<evidence type="ECO:0000313" key="15">
    <source>
        <dbReference type="Proteomes" id="UP000192761"/>
    </source>
</evidence>
<name>A0A1W1XNT4_9NEIS</name>
<organism evidence="14 15">
    <name type="scientific">Andreprevotia lacus DSM 23236</name>
    <dbReference type="NCBI Taxonomy" id="1121001"/>
    <lineage>
        <taxon>Bacteria</taxon>
        <taxon>Pseudomonadati</taxon>
        <taxon>Pseudomonadota</taxon>
        <taxon>Betaproteobacteria</taxon>
        <taxon>Neisseriales</taxon>
        <taxon>Chitinibacteraceae</taxon>
        <taxon>Andreprevotia</taxon>
    </lineage>
</organism>
<dbReference type="Pfam" id="PF01127">
    <property type="entry name" value="Sdh_cyt"/>
    <property type="match status" value="1"/>
</dbReference>
<dbReference type="AlphaFoldDB" id="A0A1W1XNT4"/>
<evidence type="ECO:0000256" key="7">
    <source>
        <dbReference type="ARBA" id="ARBA00022723"/>
    </source>
</evidence>
<dbReference type="GO" id="GO:0009055">
    <property type="term" value="F:electron transfer activity"/>
    <property type="evidence" value="ECO:0007669"/>
    <property type="project" value="InterPro"/>
</dbReference>
<dbReference type="InterPro" id="IPR034804">
    <property type="entry name" value="SQR/QFR_C/D"/>
</dbReference>
<dbReference type="Proteomes" id="UP000192761">
    <property type="component" value="Unassembled WGS sequence"/>
</dbReference>
<comment type="subcellular location">
    <subcellularLocation>
        <location evidence="2">Membrane</location>
    </subcellularLocation>
</comment>
<keyword evidence="6 13" id="KW-0812">Transmembrane</keyword>
<dbReference type="PIRSF" id="PIRSF000178">
    <property type="entry name" value="SDH_cyt_b560"/>
    <property type="match status" value="1"/>
</dbReference>
<evidence type="ECO:0000256" key="4">
    <source>
        <dbReference type="ARBA" id="ARBA00020076"/>
    </source>
</evidence>
<dbReference type="RefSeq" id="WP_084090852.1">
    <property type="nucleotide sequence ID" value="NZ_FWXD01000011.1"/>
</dbReference>
<dbReference type="InterPro" id="IPR000701">
    <property type="entry name" value="SuccDH_FuR_B_TM-su"/>
</dbReference>
<evidence type="ECO:0000256" key="9">
    <source>
        <dbReference type="ARBA" id="ARBA00023004"/>
    </source>
</evidence>
<dbReference type="GO" id="GO:0006099">
    <property type="term" value="P:tricarboxylic acid cycle"/>
    <property type="evidence" value="ECO:0007669"/>
    <property type="project" value="InterPro"/>
</dbReference>
<keyword evidence="7 12" id="KW-0479">Metal-binding</keyword>
<keyword evidence="9 12" id="KW-0408">Iron</keyword>
<dbReference type="STRING" id="1121001.SAMN02745857_02205"/>
<dbReference type="PANTHER" id="PTHR10978">
    <property type="entry name" value="SUCCINATE DEHYDROGENASE CYTOCHROME B560 SUBUNIT"/>
    <property type="match status" value="1"/>
</dbReference>
<sequence length="124" mass="13562">MSKTRPKHLDLRVIKFPLPSIVSGLHRISGALLGLSIPFVLYALSGTLSSGERFDAFRACVGSPVTKLLLLLVLWAFLHHACAGIRFLMMDIHKGVERETARLTAKIVMAVSLSLTVVIGVLVW</sequence>
<dbReference type="InterPro" id="IPR014314">
    <property type="entry name" value="Succ_DH_cytb556"/>
</dbReference>
<feature type="binding site" description="axial binding residue" evidence="12">
    <location>
        <position position="80"/>
    </location>
    <ligand>
        <name>heme</name>
        <dbReference type="ChEBI" id="CHEBI:30413"/>
        <note>ligand shared with second transmembrane subunit</note>
    </ligand>
    <ligandPart>
        <name>Fe</name>
        <dbReference type="ChEBI" id="CHEBI:18248"/>
    </ligandPart>
</feature>
<keyword evidence="5 12" id="KW-0349">Heme</keyword>
<feature type="transmembrane region" description="Helical" evidence="13">
    <location>
        <begin position="101"/>
        <end position="123"/>
    </location>
</feature>
<comment type="cofactor">
    <cofactor evidence="12">
        <name>heme</name>
        <dbReference type="ChEBI" id="CHEBI:30413"/>
    </cofactor>
    <text evidence="12">The heme is bound between the two transmembrane subunits.</text>
</comment>
<evidence type="ECO:0000256" key="8">
    <source>
        <dbReference type="ARBA" id="ARBA00022989"/>
    </source>
</evidence>
<keyword evidence="15" id="KW-1185">Reference proteome</keyword>
<evidence type="ECO:0000256" key="1">
    <source>
        <dbReference type="ARBA" id="ARBA00004050"/>
    </source>
</evidence>
<feature type="transmembrane region" description="Helical" evidence="13">
    <location>
        <begin position="68"/>
        <end position="89"/>
    </location>
</feature>
<comment type="function">
    <text evidence="1">Membrane-anchoring subunit of succinate dehydrogenase (SDH).</text>
</comment>
<dbReference type="Gene3D" id="1.20.1300.10">
    <property type="entry name" value="Fumarate reductase/succinate dehydrogenase, transmembrane subunit"/>
    <property type="match status" value="1"/>
</dbReference>
<dbReference type="GO" id="GO:0046872">
    <property type="term" value="F:metal ion binding"/>
    <property type="evidence" value="ECO:0007669"/>
    <property type="project" value="UniProtKB-KW"/>
</dbReference>
<reference evidence="14 15" key="1">
    <citation type="submission" date="2017-04" db="EMBL/GenBank/DDBJ databases">
        <authorList>
            <person name="Afonso C.L."/>
            <person name="Miller P.J."/>
            <person name="Scott M.A."/>
            <person name="Spackman E."/>
            <person name="Goraichik I."/>
            <person name="Dimitrov K.M."/>
            <person name="Suarez D.L."/>
            <person name="Swayne D.E."/>
        </authorList>
    </citation>
    <scope>NUCLEOTIDE SEQUENCE [LARGE SCALE GENOMIC DNA]</scope>
    <source>
        <strain evidence="14 15">DSM 23236</strain>
    </source>
</reference>
<protein>
    <recommendedName>
        <fullName evidence="4">Succinate dehydrogenase cytochrome b556 subunit</fullName>
    </recommendedName>
</protein>
<proteinExistence type="inferred from homology"/>
<dbReference type="EMBL" id="FWXD01000011">
    <property type="protein sequence ID" value="SMC25534.1"/>
    <property type="molecule type" value="Genomic_DNA"/>
</dbReference>
<evidence type="ECO:0000256" key="11">
    <source>
        <dbReference type="ARBA" id="ARBA00025912"/>
    </source>
</evidence>
<gene>
    <name evidence="14" type="ORF">SAMN02745857_02205</name>
</gene>
<dbReference type="SUPFAM" id="SSF81343">
    <property type="entry name" value="Fumarate reductase respiratory complex transmembrane subunits"/>
    <property type="match status" value="1"/>
</dbReference>
<dbReference type="PANTHER" id="PTHR10978:SF5">
    <property type="entry name" value="SUCCINATE DEHYDROGENASE CYTOCHROME B560 SUBUNIT, MITOCHONDRIAL"/>
    <property type="match status" value="1"/>
</dbReference>
<dbReference type="GO" id="GO:0005886">
    <property type="term" value="C:plasma membrane"/>
    <property type="evidence" value="ECO:0007669"/>
    <property type="project" value="TreeGrafter"/>
</dbReference>
<evidence type="ECO:0000313" key="14">
    <source>
        <dbReference type="EMBL" id="SMC25534.1"/>
    </source>
</evidence>
<dbReference type="OrthoDB" id="9799441at2"/>
<comment type="subunit">
    <text evidence="11">Part of an enzyme complex containing four subunits: a flavoprotein, an iron-sulfur protein, plus two membrane-anchoring proteins, SdhC and SdhD. The complex can form homotrimers.</text>
</comment>
<keyword evidence="8 13" id="KW-1133">Transmembrane helix</keyword>
<dbReference type="CDD" id="cd03499">
    <property type="entry name" value="SQR_TypeC_SdhC"/>
    <property type="match status" value="1"/>
</dbReference>
<feature type="transmembrane region" description="Helical" evidence="13">
    <location>
        <begin position="21"/>
        <end position="44"/>
    </location>
</feature>
<evidence type="ECO:0000256" key="6">
    <source>
        <dbReference type="ARBA" id="ARBA00022692"/>
    </source>
</evidence>
<evidence type="ECO:0000256" key="13">
    <source>
        <dbReference type="SAM" id="Phobius"/>
    </source>
</evidence>
<dbReference type="NCBIfam" id="TIGR02970">
    <property type="entry name" value="succ_dehyd_cytB"/>
    <property type="match status" value="1"/>
</dbReference>
<evidence type="ECO:0000256" key="10">
    <source>
        <dbReference type="ARBA" id="ARBA00023136"/>
    </source>
</evidence>
<evidence type="ECO:0000256" key="3">
    <source>
        <dbReference type="ARBA" id="ARBA00007244"/>
    </source>
</evidence>
<evidence type="ECO:0000256" key="12">
    <source>
        <dbReference type="PIRSR" id="PIRSR000178-1"/>
    </source>
</evidence>
<evidence type="ECO:0000256" key="2">
    <source>
        <dbReference type="ARBA" id="ARBA00004370"/>
    </source>
</evidence>
<keyword evidence="10 13" id="KW-0472">Membrane</keyword>
<comment type="similarity">
    <text evidence="3">Belongs to the cytochrome b560 family.</text>
</comment>
<evidence type="ECO:0000256" key="5">
    <source>
        <dbReference type="ARBA" id="ARBA00022617"/>
    </source>
</evidence>
<accession>A0A1W1XNT4</accession>